<protein>
    <submittedName>
        <fullName evidence="1">Uncharacterized protein</fullName>
    </submittedName>
</protein>
<keyword evidence="2" id="KW-1185">Reference proteome</keyword>
<dbReference type="InParanoid" id="K9TZE0"/>
<evidence type="ECO:0000313" key="1">
    <source>
        <dbReference type="EMBL" id="AFY88207.1"/>
    </source>
</evidence>
<sequence>MKNHFNLKSLAFYGVAISSVLLLFKVVSAYGEANLKAQTSIQGRYLLSLDQNLPDCLELSNLVLDIQQSGIYLNGSLLLAESSSHKARVGEKRPTLTGKLSDRTLQLTGNVPLATICRRPVAAVVNAIAISSQFQPERIVGKLGIGTTAREIAFTAKRLESGESNSRESGVGSRE</sequence>
<accession>K9TZE0</accession>
<gene>
    <name evidence="1" type="ORF">Chro_2736</name>
</gene>
<dbReference type="Proteomes" id="UP000010384">
    <property type="component" value="Chromosome"/>
</dbReference>
<dbReference type="STRING" id="251229.Chro_2736"/>
<dbReference type="HOGENOM" id="CLU_1640957_0_0_3"/>
<dbReference type="OrthoDB" id="427285at2"/>
<name>K9TZE0_CHRTP</name>
<reference evidence="1 2" key="1">
    <citation type="submission" date="2012-06" db="EMBL/GenBank/DDBJ databases">
        <title>Finished chromosome of genome of Chroococcidiopsis thermalis PCC 7203.</title>
        <authorList>
            <consortium name="US DOE Joint Genome Institute"/>
            <person name="Gugger M."/>
            <person name="Coursin T."/>
            <person name="Rippka R."/>
            <person name="Tandeau De Marsac N."/>
            <person name="Huntemann M."/>
            <person name="Wei C.-L."/>
            <person name="Han J."/>
            <person name="Detter J.C."/>
            <person name="Han C."/>
            <person name="Tapia R."/>
            <person name="Davenport K."/>
            <person name="Daligault H."/>
            <person name="Erkkila T."/>
            <person name="Gu W."/>
            <person name="Munk A.C.C."/>
            <person name="Teshima H."/>
            <person name="Xu Y."/>
            <person name="Chain P."/>
            <person name="Chen A."/>
            <person name="Krypides N."/>
            <person name="Mavromatis K."/>
            <person name="Markowitz V."/>
            <person name="Szeto E."/>
            <person name="Ivanova N."/>
            <person name="Mikhailova N."/>
            <person name="Ovchinnikova G."/>
            <person name="Pagani I."/>
            <person name="Pati A."/>
            <person name="Goodwin L."/>
            <person name="Peters L."/>
            <person name="Pitluck S."/>
            <person name="Woyke T."/>
            <person name="Kerfeld C."/>
        </authorList>
    </citation>
    <scope>NUCLEOTIDE SEQUENCE [LARGE SCALE GENOMIC DNA]</scope>
    <source>
        <strain evidence="1 2">PCC 7203</strain>
    </source>
</reference>
<dbReference type="eggNOG" id="ENOG5032TXU">
    <property type="taxonomic scope" value="Bacteria"/>
</dbReference>
<proteinExistence type="predicted"/>
<dbReference type="EMBL" id="CP003597">
    <property type="protein sequence ID" value="AFY88207.1"/>
    <property type="molecule type" value="Genomic_DNA"/>
</dbReference>
<dbReference type="PATRIC" id="fig|251229.3.peg.3195"/>
<organism evidence="1 2">
    <name type="scientific">Chroococcidiopsis thermalis (strain PCC 7203)</name>
    <dbReference type="NCBI Taxonomy" id="251229"/>
    <lineage>
        <taxon>Bacteria</taxon>
        <taxon>Bacillati</taxon>
        <taxon>Cyanobacteriota</taxon>
        <taxon>Cyanophyceae</taxon>
        <taxon>Chroococcidiopsidales</taxon>
        <taxon>Chroococcidiopsidaceae</taxon>
        <taxon>Chroococcidiopsis</taxon>
    </lineage>
</organism>
<dbReference type="RefSeq" id="WP_015154754.1">
    <property type="nucleotide sequence ID" value="NC_019695.1"/>
</dbReference>
<evidence type="ECO:0000313" key="2">
    <source>
        <dbReference type="Proteomes" id="UP000010384"/>
    </source>
</evidence>
<dbReference type="AlphaFoldDB" id="K9TZE0"/>
<dbReference type="KEGG" id="cthe:Chro_2736"/>